<feature type="compositionally biased region" description="Basic and acidic residues" evidence="1">
    <location>
        <begin position="81"/>
        <end position="96"/>
    </location>
</feature>
<evidence type="ECO:0000313" key="2">
    <source>
        <dbReference type="EMBL" id="RQX66824.1"/>
    </source>
</evidence>
<proteinExistence type="predicted"/>
<sequence>MFSQTHLETKWTFARRERRASSSMTEELTWCRGFTMTSVRGVSSRRSKSCRRARQEVSMFLQSGKWTQHKRLQSRLGKAQIEQRSHTRRLEQETKKGNRISRGYGLSSSQFRS</sequence>
<name>A0A425HLV8_TOXGO</name>
<evidence type="ECO:0000256" key="1">
    <source>
        <dbReference type="SAM" id="MobiDB-lite"/>
    </source>
</evidence>
<accession>A0A425HLV8</accession>
<evidence type="ECO:0000313" key="3">
    <source>
        <dbReference type="Proteomes" id="UP000284452"/>
    </source>
</evidence>
<dbReference type="VEuPathDB" id="ToxoDB:TGCAST_389850"/>
<reference evidence="2 3" key="1">
    <citation type="submission" date="2017-10" db="EMBL/GenBank/DDBJ databases">
        <authorList>
            <person name="Sibley D."/>
            <person name="Venepally P."/>
            <person name="Karamycheva S."/>
            <person name="Hadjithomas M."/>
            <person name="Khan A."/>
            <person name="Brunk B."/>
            <person name="Roos D."/>
            <person name="Caler E."/>
            <person name="Lorenzi H."/>
        </authorList>
    </citation>
    <scope>NUCLEOTIDE SEQUENCE [LARGE SCALE GENOMIC DNA]</scope>
    <source>
        <strain evidence="2 3">CAST</strain>
    </source>
</reference>
<protein>
    <submittedName>
        <fullName evidence="2">Uncharacterized protein</fullName>
    </submittedName>
</protein>
<feature type="region of interest" description="Disordered" evidence="1">
    <location>
        <begin position="74"/>
        <end position="113"/>
    </location>
</feature>
<dbReference type="Proteomes" id="UP000284452">
    <property type="component" value="Unassembled WGS sequence"/>
</dbReference>
<dbReference type="EMBL" id="AHIV02002205">
    <property type="protein sequence ID" value="RQX66824.1"/>
    <property type="molecule type" value="Genomic_DNA"/>
</dbReference>
<dbReference type="AlphaFoldDB" id="A0A425HLV8"/>
<gene>
    <name evidence="2" type="ORF">TGCAST_389850</name>
</gene>
<organism evidence="2 3">
    <name type="scientific">Toxoplasma gondii CAST</name>
    <dbReference type="NCBI Taxonomy" id="943122"/>
    <lineage>
        <taxon>Eukaryota</taxon>
        <taxon>Sar</taxon>
        <taxon>Alveolata</taxon>
        <taxon>Apicomplexa</taxon>
        <taxon>Conoidasida</taxon>
        <taxon>Coccidia</taxon>
        <taxon>Eucoccidiorida</taxon>
        <taxon>Eimeriorina</taxon>
        <taxon>Sarcocystidae</taxon>
        <taxon>Toxoplasma</taxon>
    </lineage>
</organism>
<comment type="caution">
    <text evidence="2">The sequence shown here is derived from an EMBL/GenBank/DDBJ whole genome shotgun (WGS) entry which is preliminary data.</text>
</comment>